<evidence type="ECO:0000313" key="1">
    <source>
        <dbReference type="EMBL" id="CEK93502.1"/>
    </source>
</evidence>
<accession>A0A0B7BKT8</accession>
<evidence type="ECO:0000313" key="2">
    <source>
        <dbReference type="EMBL" id="CEK93505.1"/>
    </source>
</evidence>
<feature type="non-terminal residue" evidence="1">
    <location>
        <position position="1"/>
    </location>
</feature>
<proteinExistence type="predicted"/>
<dbReference type="EMBL" id="HACG01046637">
    <property type="protein sequence ID" value="CEK93502.1"/>
    <property type="molecule type" value="Transcribed_RNA"/>
</dbReference>
<reference evidence="1" key="1">
    <citation type="submission" date="2014-12" db="EMBL/GenBank/DDBJ databases">
        <title>Insight into the proteome of Arion vulgaris.</title>
        <authorList>
            <person name="Aradska J."/>
            <person name="Bulat T."/>
            <person name="Smidak R."/>
            <person name="Sarate P."/>
            <person name="Gangsoo J."/>
            <person name="Sialana F."/>
            <person name="Bilban M."/>
            <person name="Lubec G."/>
        </authorList>
    </citation>
    <scope>NUCLEOTIDE SEQUENCE</scope>
    <source>
        <tissue evidence="1">Skin</tissue>
    </source>
</reference>
<dbReference type="AlphaFoldDB" id="A0A0B7BKT8"/>
<gene>
    <name evidence="1" type="primary">ORF195664</name>
    <name evidence="2" type="synonym">ORF195678</name>
</gene>
<protein>
    <submittedName>
        <fullName evidence="1">Uncharacterized protein</fullName>
    </submittedName>
</protein>
<dbReference type="EMBL" id="HACG01046640">
    <property type="protein sequence ID" value="CEK93505.1"/>
    <property type="molecule type" value="Transcribed_RNA"/>
</dbReference>
<name>A0A0B7BKT8_9EUPU</name>
<sequence>HSLPLTPRNVLTVPTGKCCRNPDNHGDNCETGEHQSQFNPLVVLTDARVVPSTSVQRIARSKALLSQMCNQHKVTLQWIHCDYQEVRRQTNCPRKVLLVSNRMYQLFIRRRKGGLQQSENH</sequence>
<organism evidence="1">
    <name type="scientific">Arion vulgaris</name>
    <dbReference type="NCBI Taxonomy" id="1028688"/>
    <lineage>
        <taxon>Eukaryota</taxon>
        <taxon>Metazoa</taxon>
        <taxon>Spiralia</taxon>
        <taxon>Lophotrochozoa</taxon>
        <taxon>Mollusca</taxon>
        <taxon>Gastropoda</taxon>
        <taxon>Heterobranchia</taxon>
        <taxon>Euthyneura</taxon>
        <taxon>Panpulmonata</taxon>
        <taxon>Eupulmonata</taxon>
        <taxon>Stylommatophora</taxon>
        <taxon>Helicina</taxon>
        <taxon>Arionoidea</taxon>
        <taxon>Arionidae</taxon>
        <taxon>Arion</taxon>
    </lineage>
</organism>